<comment type="catalytic activity">
    <reaction evidence="9">
        <text>(1R,2R)-1,2-dihydrobenzene-1,2-diol + NADP(+) = catechol + NADPH + H(+)</text>
        <dbReference type="Rhea" id="RHEA:16729"/>
        <dbReference type="ChEBI" id="CHEBI:10702"/>
        <dbReference type="ChEBI" id="CHEBI:15378"/>
        <dbReference type="ChEBI" id="CHEBI:18135"/>
        <dbReference type="ChEBI" id="CHEBI:57783"/>
        <dbReference type="ChEBI" id="CHEBI:58349"/>
        <dbReference type="EC" id="1.3.1.20"/>
    </reaction>
</comment>
<evidence type="ECO:0000256" key="8">
    <source>
        <dbReference type="ARBA" id="ARBA00043025"/>
    </source>
</evidence>
<accession>A0A914CAQ5</accession>
<dbReference type="Gene3D" id="3.40.50.720">
    <property type="entry name" value="NAD(P)-binding Rossmann-like Domain"/>
    <property type="match status" value="1"/>
</dbReference>
<evidence type="ECO:0000256" key="4">
    <source>
        <dbReference type="ARBA" id="ARBA00038984"/>
    </source>
</evidence>
<dbReference type="Pfam" id="PF01408">
    <property type="entry name" value="GFO_IDH_MocA"/>
    <property type="match status" value="1"/>
</dbReference>
<dbReference type="SUPFAM" id="SSF55347">
    <property type="entry name" value="Glyceraldehyde-3-phosphate dehydrogenase-like, C-terminal domain"/>
    <property type="match status" value="1"/>
</dbReference>
<evidence type="ECO:0000256" key="7">
    <source>
        <dbReference type="ARBA" id="ARBA00042988"/>
    </source>
</evidence>
<dbReference type="EC" id="1.3.1.20" evidence="3"/>
<evidence type="ECO:0000259" key="12">
    <source>
        <dbReference type="Pfam" id="PF22725"/>
    </source>
</evidence>
<dbReference type="PANTHER" id="PTHR22604">
    <property type="entry name" value="OXIDOREDUCTASES"/>
    <property type="match status" value="1"/>
</dbReference>
<dbReference type="Pfam" id="PF22725">
    <property type="entry name" value="GFO_IDH_MocA_C3"/>
    <property type="match status" value="1"/>
</dbReference>
<dbReference type="AlphaFoldDB" id="A0A914CAQ5"/>
<organism evidence="13 14">
    <name type="scientific">Acrobeloides nanus</name>
    <dbReference type="NCBI Taxonomy" id="290746"/>
    <lineage>
        <taxon>Eukaryota</taxon>
        <taxon>Metazoa</taxon>
        <taxon>Ecdysozoa</taxon>
        <taxon>Nematoda</taxon>
        <taxon>Chromadorea</taxon>
        <taxon>Rhabditida</taxon>
        <taxon>Tylenchina</taxon>
        <taxon>Cephalobomorpha</taxon>
        <taxon>Cephaloboidea</taxon>
        <taxon>Cephalobidae</taxon>
        <taxon>Acrobeloides</taxon>
    </lineage>
</organism>
<evidence type="ECO:0000256" key="5">
    <source>
        <dbReference type="ARBA" id="ARBA00040603"/>
    </source>
</evidence>
<dbReference type="Gene3D" id="3.30.360.10">
    <property type="entry name" value="Dihydrodipicolinate Reductase, domain 2"/>
    <property type="match status" value="1"/>
</dbReference>
<feature type="domain" description="Gfo/Idh/MocA-like oxidoreductase N-terminal" evidence="11">
    <location>
        <begin position="1"/>
        <end position="40"/>
    </location>
</feature>
<dbReference type="WBParaSite" id="ACRNAN_Path_74.g268.t1">
    <property type="protein sequence ID" value="ACRNAN_Path_74.g268.t1"/>
    <property type="gene ID" value="ACRNAN_Path_74.g268"/>
</dbReference>
<dbReference type="PANTHER" id="PTHR22604:SF105">
    <property type="entry name" value="TRANS-1,2-DIHYDROBENZENE-1,2-DIOL DEHYDROGENASE"/>
    <property type="match status" value="1"/>
</dbReference>
<dbReference type="GO" id="GO:0047115">
    <property type="term" value="F:trans-1,2-dihydrobenzene-1,2-diol dehydrogenase activity"/>
    <property type="evidence" value="ECO:0007669"/>
    <property type="project" value="UniProtKB-EC"/>
</dbReference>
<name>A0A914CAQ5_9BILA</name>
<dbReference type="InterPro" id="IPR055170">
    <property type="entry name" value="GFO_IDH_MocA-like_dom"/>
</dbReference>
<evidence type="ECO:0000256" key="10">
    <source>
        <dbReference type="ARBA" id="ARBA00049233"/>
    </source>
</evidence>
<comment type="catalytic activity">
    <reaction evidence="10">
        <text>D-xylose + NADP(+) = D-xylono-1,5-lactone + NADPH + H(+)</text>
        <dbReference type="Rhea" id="RHEA:22000"/>
        <dbReference type="ChEBI" id="CHEBI:15378"/>
        <dbReference type="ChEBI" id="CHEBI:15867"/>
        <dbReference type="ChEBI" id="CHEBI:53455"/>
        <dbReference type="ChEBI" id="CHEBI:57783"/>
        <dbReference type="ChEBI" id="CHEBI:58349"/>
        <dbReference type="EC" id="1.1.1.179"/>
    </reaction>
</comment>
<evidence type="ECO:0000256" key="6">
    <source>
        <dbReference type="ARBA" id="ARBA00042926"/>
    </source>
</evidence>
<sequence>MVMSALDYGKHVLCEKPLGLNVRQVKEMIEKAKEKKRFLMEACFSRLVPNWTEIRKVVDQKILGEVTTVHVNFGATDYINFPNRFRLGNGCTVLDTGAIPLLDFGIYTIILALWVFHDEKPEKITAIGGKSEIGADTWGNITLEFSNDRKAFLCYSHVDIFPNTAFISCSKGHMVIPESFYNPEKLQVIYGTPKVDAKKELIEHLYKDDPTQYNFGLSCAGLRYEADHVYDCIKTGMLESDNITHEFSLTMAEILQEIRKQLDVVLPHDT</sequence>
<protein>
    <recommendedName>
        <fullName evidence="5">Trans-1,2-dihydrobenzene-1,2-diol dehydrogenase</fullName>
        <ecNumber evidence="4">1.1.1.179</ecNumber>
        <ecNumber evidence="3">1.3.1.20</ecNumber>
    </recommendedName>
    <alternativeName>
        <fullName evidence="8">D-xylose 1-dehydrogenase</fullName>
    </alternativeName>
    <alternativeName>
        <fullName evidence="7">D-xylose-NADP dehydrogenase</fullName>
    </alternativeName>
    <alternativeName>
        <fullName evidence="6">Dimeric dihydrodiol dehydrogenase</fullName>
    </alternativeName>
</protein>
<dbReference type="InterPro" id="IPR050984">
    <property type="entry name" value="Gfo/Idh/MocA_domain"/>
</dbReference>
<evidence type="ECO:0000259" key="11">
    <source>
        <dbReference type="Pfam" id="PF01408"/>
    </source>
</evidence>
<dbReference type="GO" id="GO:0047837">
    <property type="term" value="F:D-xylose 1-dehydrogenase (NADP+) activity"/>
    <property type="evidence" value="ECO:0007669"/>
    <property type="project" value="UniProtKB-EC"/>
</dbReference>
<evidence type="ECO:0000256" key="1">
    <source>
        <dbReference type="ARBA" id="ARBA00010928"/>
    </source>
</evidence>
<evidence type="ECO:0000256" key="2">
    <source>
        <dbReference type="ARBA" id="ARBA00023002"/>
    </source>
</evidence>
<dbReference type="EC" id="1.1.1.179" evidence="4"/>
<dbReference type="GO" id="GO:0000166">
    <property type="term" value="F:nucleotide binding"/>
    <property type="evidence" value="ECO:0007669"/>
    <property type="project" value="InterPro"/>
</dbReference>
<feature type="domain" description="GFO/IDH/MocA-like oxidoreductase" evidence="12">
    <location>
        <begin position="52"/>
        <end position="174"/>
    </location>
</feature>
<evidence type="ECO:0000256" key="9">
    <source>
        <dbReference type="ARBA" id="ARBA00047423"/>
    </source>
</evidence>
<proteinExistence type="inferred from homology"/>
<dbReference type="InterPro" id="IPR036291">
    <property type="entry name" value="NAD(P)-bd_dom_sf"/>
</dbReference>
<keyword evidence="13" id="KW-1185">Reference proteome</keyword>
<evidence type="ECO:0000313" key="13">
    <source>
        <dbReference type="Proteomes" id="UP000887540"/>
    </source>
</evidence>
<keyword evidence="2" id="KW-0560">Oxidoreductase</keyword>
<evidence type="ECO:0000256" key="3">
    <source>
        <dbReference type="ARBA" id="ARBA00038853"/>
    </source>
</evidence>
<dbReference type="SUPFAM" id="SSF51735">
    <property type="entry name" value="NAD(P)-binding Rossmann-fold domains"/>
    <property type="match status" value="1"/>
</dbReference>
<dbReference type="InterPro" id="IPR000683">
    <property type="entry name" value="Gfo/Idh/MocA-like_OxRdtase_N"/>
</dbReference>
<dbReference type="Proteomes" id="UP000887540">
    <property type="component" value="Unplaced"/>
</dbReference>
<reference evidence="14" key="1">
    <citation type="submission" date="2022-11" db="UniProtKB">
        <authorList>
            <consortium name="WormBaseParasite"/>
        </authorList>
    </citation>
    <scope>IDENTIFICATION</scope>
</reference>
<comment type="similarity">
    <text evidence="1">Belongs to the Gfo/Idh/MocA family.</text>
</comment>
<evidence type="ECO:0000313" key="14">
    <source>
        <dbReference type="WBParaSite" id="ACRNAN_Path_74.g268.t1"/>
    </source>
</evidence>